<dbReference type="GO" id="GO:0007156">
    <property type="term" value="P:homophilic cell adhesion via plasma membrane adhesion molecules"/>
    <property type="evidence" value="ECO:0007669"/>
    <property type="project" value="InterPro"/>
</dbReference>
<evidence type="ECO:0000256" key="1">
    <source>
        <dbReference type="SAM" id="MobiDB-lite"/>
    </source>
</evidence>
<evidence type="ECO:0000259" key="3">
    <source>
        <dbReference type="PROSITE" id="PS50268"/>
    </source>
</evidence>
<gene>
    <name evidence="4" type="ORF">SDC9_59424</name>
</gene>
<dbReference type="AlphaFoldDB" id="A0A644XAD4"/>
<comment type="caution">
    <text evidence="4">The sequence shown here is derived from an EMBL/GenBank/DDBJ whole genome shotgun (WGS) entry which is preliminary data.</text>
</comment>
<dbReference type="GO" id="GO:0016020">
    <property type="term" value="C:membrane"/>
    <property type="evidence" value="ECO:0007669"/>
    <property type="project" value="InterPro"/>
</dbReference>
<accession>A0A644XAD4</accession>
<dbReference type="GO" id="GO:0005509">
    <property type="term" value="F:calcium ion binding"/>
    <property type="evidence" value="ECO:0007669"/>
    <property type="project" value="InterPro"/>
</dbReference>
<sequence length="1007" mass="106960">MITYTPELNFVGTQKIGYVLSDGHGLTDTGLLTIAVAAENDKPVAHDDAMNTEEDKPVTLNLLTNDTDQDPGDTLYFVEFTSSTANLPGTFETNTNGSVTFTPSANYHGSFTIDYQMRDTGGLTDTATITVTVSALNDAPTASNGTASTNEDTKKDIDVSSLIADVDIATDSDELTITVAEADEPEHGTVSVSGKVISYTPNANWNGDDSLTFTATDKAGESAKAKIDITVVPVNDAPVAVADSITIDEDTVDTFDVLANDTDVDTNETLNKVPQSLPTILSVGTALHGTVGIEKGRVQYQPAENYNGPDSFTYSITDGSLTSSVTVSVTVNQVNDPVTPVNDTAITTDEDPVTIDVLANDTDVDTNTTLNKGTLHYQSEYSITLIGSPSHGTAVLVSGKIVYTPEDTYNGADSFGYTMTDGHGSTASAQVSVTILSKNDPPETPVVSSPKEGDRAGGSSKVKVEWTCFDIDGDTLTYTLEYYDGKGWVVEKTGLTDTTYEFAIPSSVGSTDGLKFRVKAKDSEFTTDYGYSGAMSVDRDAPLSVTVSMKTADGRAYTAGVWTNQTVTVTAVGADDLNPVTFQYAQDGAAYAAAENSVVTTGVHSVYILATDAFDNAAEFGPYQARVDKQPPAVPKIAESLSGANIVLTLTFTADPGGSGNDYLILPDGTRAAAKGNPEFAVSRNGTVSFTLYDAAGNKTTFSYTVSSVDTSKPVITCSSGGYSIGSTTQSSITASLSFTDNESELTARGYQLSNSAVPGGSYKNYGGSISITAPGTYYIHAYAKNTFGLTTYETFGPFIVEAVPEATPAPTTIEETGDVVVDVEDIADDVPQPPVYIRLPGEEWSQTLTLEDVGPGDYLVEAMDSEGNIYTTTVHVTMRDIVARSLRNSGTSWGIAAIAGGLGLAALILILLFAGYNVTVTVFGESLGETKKLRALRRILFRRDKLIIKLENKHVSGGEYANIHVAKHLTKRMRKRTIVITVRGQEVLSEYIPEDINEAFQRKIEL</sequence>
<dbReference type="Gene3D" id="2.60.40.3440">
    <property type="match status" value="4"/>
</dbReference>
<keyword evidence="2" id="KW-0472">Membrane</keyword>
<proteinExistence type="predicted"/>
<dbReference type="InterPro" id="IPR002126">
    <property type="entry name" value="Cadherin-like_dom"/>
</dbReference>
<feature type="transmembrane region" description="Helical" evidence="2">
    <location>
        <begin position="894"/>
        <end position="917"/>
    </location>
</feature>
<protein>
    <recommendedName>
        <fullName evidence="3">Cadherin domain-containing protein</fullName>
    </recommendedName>
</protein>
<keyword evidence="2" id="KW-0812">Transmembrane</keyword>
<dbReference type="NCBIfam" id="NF012211">
    <property type="entry name" value="tand_rpt_95"/>
    <property type="match status" value="5"/>
</dbReference>
<dbReference type="PROSITE" id="PS50268">
    <property type="entry name" value="CADHERIN_2"/>
    <property type="match status" value="1"/>
</dbReference>
<keyword evidence="2" id="KW-1133">Transmembrane helix</keyword>
<reference evidence="4" key="1">
    <citation type="submission" date="2019-08" db="EMBL/GenBank/DDBJ databases">
        <authorList>
            <person name="Kucharzyk K."/>
            <person name="Murdoch R.W."/>
            <person name="Higgins S."/>
            <person name="Loffler F."/>
        </authorList>
    </citation>
    <scope>NUCLEOTIDE SEQUENCE</scope>
</reference>
<feature type="domain" description="Cadherin" evidence="3">
    <location>
        <begin position="51"/>
        <end position="142"/>
    </location>
</feature>
<dbReference type="Pfam" id="PF17963">
    <property type="entry name" value="Big_9"/>
    <property type="match status" value="4"/>
</dbReference>
<name>A0A644XAD4_9ZZZZ</name>
<organism evidence="4">
    <name type="scientific">bioreactor metagenome</name>
    <dbReference type="NCBI Taxonomy" id="1076179"/>
    <lineage>
        <taxon>unclassified sequences</taxon>
        <taxon>metagenomes</taxon>
        <taxon>ecological metagenomes</taxon>
    </lineage>
</organism>
<dbReference type="EMBL" id="VSSQ01002062">
    <property type="protein sequence ID" value="MPM13069.1"/>
    <property type="molecule type" value="Genomic_DNA"/>
</dbReference>
<evidence type="ECO:0000256" key="2">
    <source>
        <dbReference type="SAM" id="Phobius"/>
    </source>
</evidence>
<feature type="region of interest" description="Disordered" evidence="1">
    <location>
        <begin position="437"/>
        <end position="458"/>
    </location>
</feature>
<evidence type="ECO:0000313" key="4">
    <source>
        <dbReference type="EMBL" id="MPM13069.1"/>
    </source>
</evidence>